<dbReference type="EMBL" id="CM055100">
    <property type="protein sequence ID" value="KAJ7542697.1"/>
    <property type="molecule type" value="Genomic_DNA"/>
</dbReference>
<protein>
    <submittedName>
        <fullName evidence="1">Uncharacterized protein</fullName>
    </submittedName>
</protein>
<accession>A0ACC2CL38</accession>
<evidence type="ECO:0000313" key="2">
    <source>
        <dbReference type="Proteomes" id="UP001162992"/>
    </source>
</evidence>
<dbReference type="Proteomes" id="UP001162992">
    <property type="component" value="Chromosome 9"/>
</dbReference>
<proteinExistence type="predicted"/>
<organism evidence="1 2">
    <name type="scientific">Diphasiastrum complanatum</name>
    <name type="common">Issler's clubmoss</name>
    <name type="synonym">Lycopodium complanatum</name>
    <dbReference type="NCBI Taxonomy" id="34168"/>
    <lineage>
        <taxon>Eukaryota</taxon>
        <taxon>Viridiplantae</taxon>
        <taxon>Streptophyta</taxon>
        <taxon>Embryophyta</taxon>
        <taxon>Tracheophyta</taxon>
        <taxon>Lycopodiopsida</taxon>
        <taxon>Lycopodiales</taxon>
        <taxon>Lycopodiaceae</taxon>
        <taxon>Lycopodioideae</taxon>
        <taxon>Diphasiastrum</taxon>
    </lineage>
</organism>
<reference evidence="2" key="1">
    <citation type="journal article" date="2024" name="Proc. Natl. Acad. Sci. U.S.A.">
        <title>Extraordinary preservation of gene collinearity over three hundred million years revealed in homosporous lycophytes.</title>
        <authorList>
            <person name="Li C."/>
            <person name="Wickell D."/>
            <person name="Kuo L.Y."/>
            <person name="Chen X."/>
            <person name="Nie B."/>
            <person name="Liao X."/>
            <person name="Peng D."/>
            <person name="Ji J."/>
            <person name="Jenkins J."/>
            <person name="Williams M."/>
            <person name="Shu S."/>
            <person name="Plott C."/>
            <person name="Barry K."/>
            <person name="Rajasekar S."/>
            <person name="Grimwood J."/>
            <person name="Han X."/>
            <person name="Sun S."/>
            <person name="Hou Z."/>
            <person name="He W."/>
            <person name="Dai G."/>
            <person name="Sun C."/>
            <person name="Schmutz J."/>
            <person name="Leebens-Mack J.H."/>
            <person name="Li F.W."/>
            <person name="Wang L."/>
        </authorList>
    </citation>
    <scope>NUCLEOTIDE SEQUENCE [LARGE SCALE GENOMIC DNA]</scope>
    <source>
        <strain evidence="2">cv. PW_Plant_1</strain>
    </source>
</reference>
<sequence length="711" mass="81389">MNLLGLAVSAGINIGLAALFLTLYSVFRKQPVNANVFFARHVWRDQNLKMDKGFTFQRLLPSAGWIKKSLQPSDDDIIASSALDSLVFLRIFIFCMRLFAISTILGVCILVPVNYTDTQVRRGNETDQLDYFTIANVKNGSNRLWVHFSALYILSIVAYCLLYLEYKHISQKRLEFINATRPQPDQFTALVRAIPREQEHQSYSESVEAFFARFYSSTYYTHQMAYSEGKISAMLHQLEELIKKGEELKKQPTSERIKNSKRIIAWFGPKVDPIEVNSQKIEDLHQRIREHQSALKKKELPTAFVSFKSRWGAAICAQTYQSSNPMIWVTEWAPEPRDVYWPNLGIPYSLLKFYSLGVWIAAFLLTVTYVIPTSLVQTLVQLDNLERWFPVVKVLLNFPGLNQIVTGYLPSLLLSLLLYVVPSIMLILSKIEGHISRSRQEREASKNFFYFLVGNVFFITVLSGSLLNQINSFISKPTDIPSRLAVAVPRQAAFFITYILTTGWAGFSLELLQLGAVVLNFIKVHIFGKDKVERSDVYSLPYYRIVPSVLLFILVGLMYSLLTPLLLPFLLVYFSFGYIVYRNQILNVYEPAYDSGGQMWPHVHFGVIFSLVLMQITFVGVFGVKGKATASLMTIPLPFTTLLFHNFCKQIFYPIFKNLPVENTMLKDLEDEKHGHREEMLQVLQTAYRHPTLQSINLFGVNNSNTEHLLA</sequence>
<gene>
    <name evidence="1" type="ORF">O6H91_09G007100</name>
</gene>
<keyword evidence="2" id="KW-1185">Reference proteome</keyword>
<evidence type="ECO:0000313" key="1">
    <source>
        <dbReference type="EMBL" id="KAJ7542697.1"/>
    </source>
</evidence>
<comment type="caution">
    <text evidence="1">The sequence shown here is derived from an EMBL/GenBank/DDBJ whole genome shotgun (WGS) entry which is preliminary data.</text>
</comment>
<name>A0ACC2CL38_DIPCM</name>